<gene>
    <name evidence="2" type="ORF">SVUK_LOCUS9084</name>
</gene>
<dbReference type="AlphaFoldDB" id="A0A3P7IV99"/>
<keyword evidence="3" id="KW-1185">Reference proteome</keyword>
<protein>
    <submittedName>
        <fullName evidence="2">Uncharacterized protein</fullName>
    </submittedName>
</protein>
<sequence>MQEILENGATIRLLKQSREEEDGKLQPSQVGFDFDGERGLNNGIVFQVDKDKPVDDVSRGKGIAYTYPPAGSRPTLPTLNTEEPTPNVSAVAPLTTTEPRDIGDIIAPGKQLDFCS</sequence>
<reference evidence="2 3" key="1">
    <citation type="submission" date="2018-11" db="EMBL/GenBank/DDBJ databases">
        <authorList>
            <consortium name="Pathogen Informatics"/>
        </authorList>
    </citation>
    <scope>NUCLEOTIDE SEQUENCE [LARGE SCALE GENOMIC DNA]</scope>
</reference>
<proteinExistence type="predicted"/>
<feature type="region of interest" description="Disordered" evidence="1">
    <location>
        <begin position="59"/>
        <end position="103"/>
    </location>
</feature>
<accession>A0A3P7IV99</accession>
<organism evidence="2 3">
    <name type="scientific">Strongylus vulgaris</name>
    <name type="common">Blood worm</name>
    <dbReference type="NCBI Taxonomy" id="40348"/>
    <lineage>
        <taxon>Eukaryota</taxon>
        <taxon>Metazoa</taxon>
        <taxon>Ecdysozoa</taxon>
        <taxon>Nematoda</taxon>
        <taxon>Chromadorea</taxon>
        <taxon>Rhabditida</taxon>
        <taxon>Rhabditina</taxon>
        <taxon>Rhabditomorpha</taxon>
        <taxon>Strongyloidea</taxon>
        <taxon>Strongylidae</taxon>
        <taxon>Strongylus</taxon>
    </lineage>
</organism>
<name>A0A3P7IV99_STRVU</name>
<evidence type="ECO:0000313" key="3">
    <source>
        <dbReference type="Proteomes" id="UP000270094"/>
    </source>
</evidence>
<feature type="compositionally biased region" description="Low complexity" evidence="1">
    <location>
        <begin position="74"/>
        <end position="87"/>
    </location>
</feature>
<evidence type="ECO:0000313" key="2">
    <source>
        <dbReference type="EMBL" id="VDM74086.1"/>
    </source>
</evidence>
<dbReference type="Proteomes" id="UP000270094">
    <property type="component" value="Unassembled WGS sequence"/>
</dbReference>
<evidence type="ECO:0000256" key="1">
    <source>
        <dbReference type="SAM" id="MobiDB-lite"/>
    </source>
</evidence>
<dbReference type="EMBL" id="UYYB01034108">
    <property type="protein sequence ID" value="VDM74086.1"/>
    <property type="molecule type" value="Genomic_DNA"/>
</dbReference>